<feature type="transmembrane region" description="Helical" evidence="1">
    <location>
        <begin position="119"/>
        <end position="146"/>
    </location>
</feature>
<reference evidence="2" key="1">
    <citation type="submission" date="2022-06" db="EMBL/GenBank/DDBJ databases">
        <authorList>
            <consortium name="SYNGENTA / RWTH Aachen University"/>
        </authorList>
    </citation>
    <scope>NUCLEOTIDE SEQUENCE</scope>
</reference>
<sequence>MFLIRNNYDFYKQHKQSFLLFSGGIVIQQYIDFCVCQAASHQRFIFMVATIATLSIIAQSAVEIWTLWNLQTNLSYEDSRHGVYLTQALEVFAASISQFGVQFYFLRLAYTVLNLYQPWLILTAAVCSTVFLAGLGTTVSFIRLFYRDNLQNPFELSYKDYPIVFYFTWLSSSFVCDLMTSVALYLTLRRLKSSTSHRSLKAILKRVTNLTIQTFALNSLATVVEIVLIILPQVLTNLTPIEKLTIQIFAYLVGAFLSKLYLFSFLYNFRTTNFNRVSENSDSCVASLKINHSQDSNHMTQKKSRIVGLKEESQIKIICNVQVSIDSA</sequence>
<evidence type="ECO:0000313" key="2">
    <source>
        <dbReference type="EMBL" id="CAH7684039.1"/>
    </source>
</evidence>
<evidence type="ECO:0000313" key="3">
    <source>
        <dbReference type="Proteomes" id="UP001153365"/>
    </source>
</evidence>
<dbReference type="EMBL" id="CALTRL010005129">
    <property type="protein sequence ID" value="CAH7684039.1"/>
    <property type="molecule type" value="Genomic_DNA"/>
</dbReference>
<feature type="transmembrane region" description="Helical" evidence="1">
    <location>
        <begin position="244"/>
        <end position="267"/>
    </location>
</feature>
<gene>
    <name evidence="2" type="ORF">PPACK8108_LOCUS17972</name>
</gene>
<dbReference type="AlphaFoldDB" id="A0AAV0BAG3"/>
<evidence type="ECO:0000256" key="1">
    <source>
        <dbReference type="SAM" id="Phobius"/>
    </source>
</evidence>
<comment type="caution">
    <text evidence="2">The sequence shown here is derived from an EMBL/GenBank/DDBJ whole genome shotgun (WGS) entry which is preliminary data.</text>
</comment>
<proteinExistence type="predicted"/>
<dbReference type="Proteomes" id="UP001153365">
    <property type="component" value="Unassembled WGS sequence"/>
</dbReference>
<organism evidence="2 3">
    <name type="scientific">Phakopsora pachyrhizi</name>
    <name type="common">Asian soybean rust disease fungus</name>
    <dbReference type="NCBI Taxonomy" id="170000"/>
    <lineage>
        <taxon>Eukaryota</taxon>
        <taxon>Fungi</taxon>
        <taxon>Dikarya</taxon>
        <taxon>Basidiomycota</taxon>
        <taxon>Pucciniomycotina</taxon>
        <taxon>Pucciniomycetes</taxon>
        <taxon>Pucciniales</taxon>
        <taxon>Phakopsoraceae</taxon>
        <taxon>Phakopsora</taxon>
    </lineage>
</organism>
<feature type="transmembrane region" description="Helical" evidence="1">
    <location>
        <begin position="44"/>
        <end position="68"/>
    </location>
</feature>
<keyword evidence="1" id="KW-1133">Transmembrane helix</keyword>
<protein>
    <submittedName>
        <fullName evidence="2">Expressed protein</fullName>
    </submittedName>
</protein>
<feature type="transmembrane region" description="Helical" evidence="1">
    <location>
        <begin position="166"/>
        <end position="188"/>
    </location>
</feature>
<keyword evidence="3" id="KW-1185">Reference proteome</keyword>
<keyword evidence="1" id="KW-0812">Transmembrane</keyword>
<accession>A0AAV0BAG3</accession>
<feature type="transmembrane region" description="Helical" evidence="1">
    <location>
        <begin position="88"/>
        <end position="107"/>
    </location>
</feature>
<keyword evidence="1" id="KW-0472">Membrane</keyword>
<feature type="transmembrane region" description="Helical" evidence="1">
    <location>
        <begin position="209"/>
        <end position="232"/>
    </location>
</feature>
<name>A0AAV0BAG3_PHAPC</name>